<dbReference type="Proteomes" id="UP000008820">
    <property type="component" value="Chromosome 3"/>
</dbReference>
<reference evidence="6" key="2">
    <citation type="submission" date="2020-05" db="UniProtKB">
        <authorList>
            <consortium name="EnsemblMetazoa"/>
        </authorList>
    </citation>
    <scope>IDENTIFICATION</scope>
    <source>
        <strain evidence="6">LVP_AGWG</strain>
    </source>
</reference>
<feature type="region of interest" description="Disordered" evidence="5">
    <location>
        <begin position="209"/>
        <end position="234"/>
    </location>
</feature>
<keyword evidence="4" id="KW-0238">DNA-binding</keyword>
<dbReference type="PANTHER" id="PTHR46927:SF3">
    <property type="entry name" value="THAP-TYPE DOMAIN-CONTAINING PROTEIN"/>
    <property type="match status" value="1"/>
</dbReference>
<dbReference type="Pfam" id="PF05485">
    <property type="entry name" value="THAP"/>
    <property type="match status" value="1"/>
</dbReference>
<dbReference type="InterPro" id="IPR038441">
    <property type="entry name" value="THAP_Znf_sf"/>
</dbReference>
<feature type="compositionally biased region" description="Low complexity" evidence="5">
    <location>
        <begin position="105"/>
        <end position="121"/>
    </location>
</feature>
<keyword evidence="2" id="KW-0863">Zinc-finger</keyword>
<sequence length="350" mass="39201">MKRPPTYLCDHNYCAWYSMPPKSNKICFIPGCCSRASKDTSLHKFPKPTENQYRLWLNAIKCRKIPSKNSTICSNHFVATDYLPGRRRLKTTAVPSKHLFENDSSSKNTSTNLSTSSCTTTERYDDDNDHTSSVDHEANNEDIRSSKAKVETDKDSTSHATDFASSNVGTIYNVNQDVNDIAKQQCSIVGRKHDDSLLNGNRSGSFHLITGNNTEGDNEKQVPTIDNETQDDSRLGGNAFGLEMIRMSTQRTKENKVEEEEAYVECSPAKTTKQSLSINNRTQDDSQLEDNDSAWDASGMSSQLIERASKKLKHKEILSDLLITDKEVSVWTGIPTIVQLEEICLACSHE</sequence>
<dbReference type="SMART" id="SM00692">
    <property type="entry name" value="DM3"/>
    <property type="match status" value="1"/>
</dbReference>
<evidence type="ECO:0000256" key="3">
    <source>
        <dbReference type="ARBA" id="ARBA00022833"/>
    </source>
</evidence>
<dbReference type="InterPro" id="IPR006612">
    <property type="entry name" value="THAP_Znf"/>
</dbReference>
<evidence type="ECO:0000313" key="7">
    <source>
        <dbReference type="Proteomes" id="UP000008820"/>
    </source>
</evidence>
<dbReference type="EnsemblMetazoa" id="AAEL027260-RA">
    <property type="protein sequence ID" value="AAEL027260-PA"/>
    <property type="gene ID" value="AAEL027260"/>
</dbReference>
<accession>A0A6I8U9T2</accession>
<dbReference type="PROSITE" id="PS50950">
    <property type="entry name" value="ZF_THAP"/>
    <property type="match status" value="1"/>
</dbReference>
<keyword evidence="1" id="KW-0479">Metal-binding</keyword>
<dbReference type="GO" id="GO:0008270">
    <property type="term" value="F:zinc ion binding"/>
    <property type="evidence" value="ECO:0007669"/>
    <property type="project" value="UniProtKB-KW"/>
</dbReference>
<dbReference type="OrthoDB" id="7765071at2759"/>
<proteinExistence type="predicted"/>
<dbReference type="AlphaFoldDB" id="A0A6I8U9T2"/>
<reference evidence="6 7" key="1">
    <citation type="submission" date="2017-06" db="EMBL/GenBank/DDBJ databases">
        <title>Aedes aegypti genome working group (AGWG) sequencing and assembly.</title>
        <authorList>
            <consortium name="Aedes aegypti Genome Working Group (AGWG)"/>
            <person name="Matthews B.J."/>
        </authorList>
    </citation>
    <scope>NUCLEOTIDE SEQUENCE [LARGE SCALE GENOMIC DNA]</scope>
    <source>
        <strain evidence="6 7">LVP_AGWG</strain>
    </source>
</reference>
<dbReference type="SMART" id="SM00980">
    <property type="entry name" value="THAP"/>
    <property type="match status" value="1"/>
</dbReference>
<keyword evidence="3" id="KW-0862">Zinc</keyword>
<keyword evidence="7" id="KW-1185">Reference proteome</keyword>
<feature type="region of interest" description="Disordered" evidence="5">
    <location>
        <begin position="273"/>
        <end position="295"/>
    </location>
</feature>
<evidence type="ECO:0000256" key="4">
    <source>
        <dbReference type="ARBA" id="ARBA00023125"/>
    </source>
</evidence>
<dbReference type="InterPro" id="IPR052224">
    <property type="entry name" value="THAP_domain_protein"/>
</dbReference>
<dbReference type="Gene3D" id="6.20.210.20">
    <property type="entry name" value="THAP domain"/>
    <property type="match status" value="1"/>
</dbReference>
<evidence type="ECO:0000256" key="5">
    <source>
        <dbReference type="SAM" id="MobiDB-lite"/>
    </source>
</evidence>
<name>A0A6I8U9T2_AEDAE</name>
<feature type="region of interest" description="Disordered" evidence="5">
    <location>
        <begin position="94"/>
        <end position="162"/>
    </location>
</feature>
<organism evidence="6 7">
    <name type="scientific">Aedes aegypti</name>
    <name type="common">Yellowfever mosquito</name>
    <name type="synonym">Culex aegypti</name>
    <dbReference type="NCBI Taxonomy" id="7159"/>
    <lineage>
        <taxon>Eukaryota</taxon>
        <taxon>Metazoa</taxon>
        <taxon>Ecdysozoa</taxon>
        <taxon>Arthropoda</taxon>
        <taxon>Hexapoda</taxon>
        <taxon>Insecta</taxon>
        <taxon>Pterygota</taxon>
        <taxon>Neoptera</taxon>
        <taxon>Endopterygota</taxon>
        <taxon>Diptera</taxon>
        <taxon>Nematocera</taxon>
        <taxon>Culicoidea</taxon>
        <taxon>Culicidae</taxon>
        <taxon>Culicinae</taxon>
        <taxon>Aedini</taxon>
        <taxon>Aedes</taxon>
        <taxon>Stegomyia</taxon>
    </lineage>
</organism>
<evidence type="ECO:0000256" key="1">
    <source>
        <dbReference type="ARBA" id="ARBA00022723"/>
    </source>
</evidence>
<dbReference type="SUPFAM" id="SSF57716">
    <property type="entry name" value="Glucocorticoid receptor-like (DNA-binding domain)"/>
    <property type="match status" value="1"/>
</dbReference>
<feature type="compositionally biased region" description="Basic and acidic residues" evidence="5">
    <location>
        <begin position="129"/>
        <end position="157"/>
    </location>
</feature>
<evidence type="ECO:0000313" key="6">
    <source>
        <dbReference type="EnsemblMetazoa" id="AAEL027260-PA"/>
    </source>
</evidence>
<protein>
    <submittedName>
        <fullName evidence="6">Uncharacterized protein</fullName>
    </submittedName>
</protein>
<dbReference type="GO" id="GO:0003677">
    <property type="term" value="F:DNA binding"/>
    <property type="evidence" value="ECO:0007669"/>
    <property type="project" value="UniProtKB-UniRule"/>
</dbReference>
<gene>
    <name evidence="6" type="primary">110679688</name>
</gene>
<dbReference type="InParanoid" id="A0A6I8U9T2"/>
<evidence type="ECO:0000256" key="2">
    <source>
        <dbReference type="ARBA" id="ARBA00022771"/>
    </source>
</evidence>
<dbReference type="PANTHER" id="PTHR46927">
    <property type="entry name" value="AGAP005574-PA"/>
    <property type="match status" value="1"/>
</dbReference>